<name>A0A1Y0SV55_9CAUD</name>
<proteinExistence type="predicted"/>
<evidence type="ECO:0000313" key="2">
    <source>
        <dbReference type="Proteomes" id="UP000224829"/>
    </source>
</evidence>
<keyword evidence="2" id="KW-1185">Reference proteome</keyword>
<organism evidence="1 2">
    <name type="scientific">Pseudomonas phage Noxifer</name>
    <dbReference type="NCBI Taxonomy" id="2006684"/>
    <lineage>
        <taxon>Viruses</taxon>
        <taxon>Duplodnaviria</taxon>
        <taxon>Heunggongvirae</taxon>
        <taxon>Uroviricota</taxon>
        <taxon>Caudoviricetes</taxon>
        <taxon>Chimalliviridae</taxon>
        <taxon>Noxifervirus</taxon>
        <taxon>Noxifervirus noxifer</taxon>
    </lineage>
</organism>
<accession>A0A1Y0SV55</accession>
<gene>
    <name evidence="1" type="ORF">NOXIFER_237</name>
</gene>
<evidence type="ECO:0000313" key="1">
    <source>
        <dbReference type="EMBL" id="ARV77402.1"/>
    </source>
</evidence>
<reference evidence="1 2" key="1">
    <citation type="submission" date="2017-05" db="EMBL/GenBank/DDBJ databases">
        <authorList>
            <person name="Song R."/>
            <person name="Chenine A.L."/>
            <person name="Ruprecht R.M."/>
        </authorList>
    </citation>
    <scope>NUCLEOTIDE SEQUENCE [LARGE SCALE GENOMIC DNA]</scope>
</reference>
<dbReference type="Proteomes" id="UP000224829">
    <property type="component" value="Segment"/>
</dbReference>
<sequence length="305" mass="35592">MKEFGQIDTLALYKRLRHREPKNYRLDRILMSGINESDDVKEPKVEELGQRGFAALRRNILPGTRALLRISDKPLDLSKLNPSYLEQLKPEPVVKPTASMVMLTIELLSRLATEMGDVAHSEEGYTDFDGFAFAAIYVDRVIKEQFAGELPSPMHMELLSRMHLDPLHKNMADRDYLIEPGRLNTTDRVLGLVRDFISFTLDRHWPDEHLEKLAKMKEVDKQLHYIVAPWLRHRRNTDQRIVHVPKPHGLYHDGWLYQKLLDAQQPQDRDFFNVWTTEDSNRLIPRDVLERAVDPSLPPFKKDDV</sequence>
<protein>
    <submittedName>
        <fullName evidence="1">Uncharacterized protein</fullName>
    </submittedName>
</protein>
<dbReference type="EMBL" id="MF063068">
    <property type="protein sequence ID" value="ARV77402.1"/>
    <property type="molecule type" value="Genomic_DNA"/>
</dbReference>